<protein>
    <submittedName>
        <fullName evidence="1">Uncharacterized protein</fullName>
    </submittedName>
</protein>
<dbReference type="EMBL" id="CALNXK010000042">
    <property type="protein sequence ID" value="CAH3126372.1"/>
    <property type="molecule type" value="Genomic_DNA"/>
</dbReference>
<sequence length="169" mass="19610">MQEISSKPVLKLETRQGCSMQRNLAWYDHFPEAMMTVMENYQVKLQRCFIVDVPCPYFDTRVAEKEKEKIQHVSGLKSGSAIWNSRSVISVIPIDIGAIGTYSSKWYEHSPARVTENEEVKILRDFTIKTYGKSSSYTLRYLATATLKAKRQREKQEKYQALARKISKF</sequence>
<reference evidence="1 2" key="1">
    <citation type="submission" date="2022-05" db="EMBL/GenBank/DDBJ databases">
        <authorList>
            <consortium name="Genoscope - CEA"/>
            <person name="William W."/>
        </authorList>
    </citation>
    <scope>NUCLEOTIDE SEQUENCE [LARGE SCALE GENOMIC DNA]</scope>
</reference>
<comment type="caution">
    <text evidence="1">The sequence shown here is derived from an EMBL/GenBank/DDBJ whole genome shotgun (WGS) entry which is preliminary data.</text>
</comment>
<name>A0ABN8P258_9CNID</name>
<evidence type="ECO:0000313" key="1">
    <source>
        <dbReference type="EMBL" id="CAH3126372.1"/>
    </source>
</evidence>
<organism evidence="1 2">
    <name type="scientific">Porites lobata</name>
    <dbReference type="NCBI Taxonomy" id="104759"/>
    <lineage>
        <taxon>Eukaryota</taxon>
        <taxon>Metazoa</taxon>
        <taxon>Cnidaria</taxon>
        <taxon>Anthozoa</taxon>
        <taxon>Hexacorallia</taxon>
        <taxon>Scleractinia</taxon>
        <taxon>Fungiina</taxon>
        <taxon>Poritidae</taxon>
        <taxon>Porites</taxon>
    </lineage>
</organism>
<accession>A0ABN8P258</accession>
<proteinExistence type="predicted"/>
<evidence type="ECO:0000313" key="2">
    <source>
        <dbReference type="Proteomes" id="UP001159405"/>
    </source>
</evidence>
<keyword evidence="2" id="KW-1185">Reference proteome</keyword>
<gene>
    <name evidence="1" type="ORF">PLOB_00032373</name>
</gene>
<dbReference type="Proteomes" id="UP001159405">
    <property type="component" value="Unassembled WGS sequence"/>
</dbReference>